<dbReference type="Proteomes" id="UP000216411">
    <property type="component" value="Unassembled WGS sequence"/>
</dbReference>
<dbReference type="EMBL" id="NOKA02000008">
    <property type="protein sequence ID" value="RDY31929.1"/>
    <property type="molecule type" value="Genomic_DNA"/>
</dbReference>
<evidence type="ECO:0000256" key="1">
    <source>
        <dbReference type="SAM" id="Phobius"/>
    </source>
</evidence>
<feature type="transmembrane region" description="Helical" evidence="1">
    <location>
        <begin position="233"/>
        <end position="255"/>
    </location>
</feature>
<protein>
    <recommendedName>
        <fullName evidence="4">Peptide zinc metalloprotease protein</fullName>
    </recommendedName>
</protein>
<keyword evidence="1" id="KW-1133">Transmembrane helix</keyword>
<evidence type="ECO:0000313" key="3">
    <source>
        <dbReference type="Proteomes" id="UP000216411"/>
    </source>
</evidence>
<proteinExistence type="predicted"/>
<feature type="transmembrane region" description="Helical" evidence="1">
    <location>
        <begin position="124"/>
        <end position="146"/>
    </location>
</feature>
<organism evidence="2 3">
    <name type="scientific">Lachnotalea glycerini</name>
    <dbReference type="NCBI Taxonomy" id="1763509"/>
    <lineage>
        <taxon>Bacteria</taxon>
        <taxon>Bacillati</taxon>
        <taxon>Bacillota</taxon>
        <taxon>Clostridia</taxon>
        <taxon>Lachnospirales</taxon>
        <taxon>Lachnospiraceae</taxon>
        <taxon>Lachnotalea</taxon>
    </lineage>
</organism>
<dbReference type="OrthoDB" id="2077519at2"/>
<name>A0A371JGR9_9FIRM</name>
<accession>A0A371JGR9</accession>
<keyword evidence="3" id="KW-1185">Reference proteome</keyword>
<keyword evidence="1" id="KW-0472">Membrane</keyword>
<comment type="caution">
    <text evidence="2">The sequence shown here is derived from an EMBL/GenBank/DDBJ whole genome shotgun (WGS) entry which is preliminary data.</text>
</comment>
<dbReference type="AlphaFoldDB" id="A0A371JGR9"/>
<sequence>MSSYIVDDIIITDDKFCGKYKYFMISESRGKYIKLRKSQYEFYKNLIPCFLETTDIEKLESAVQKYSQGKISLENISQTFQKHNLLRESVEERKGTVEVEFSSIKVCEIPLTQFQKEHKKLLRIMWNMMCLISALSIVGCVVLLFLRHNGLLGMIESTQNNSWRDILNMNIPLLLLGMFWCIAGHEIGHLLTADHYEMEWKNINFALRWGISLVYYVKYKNFYAHPSKVKLKIILAGTAMNMIQACVYFSLYLIFPSVESVVLLTINLLSTLNNILPKGTSDGYHAFCILAGLEGIRWKMLKLISEIIKYPSNFIKLFRNRENILLLLYFGCSYFISLFSCYKLLISSNNYLSVLNEDVIRNVCIWGFTIYVCFGVCYSLNKLIRNLKGM</sequence>
<evidence type="ECO:0008006" key="4">
    <source>
        <dbReference type="Google" id="ProtNLM"/>
    </source>
</evidence>
<feature type="transmembrane region" description="Helical" evidence="1">
    <location>
        <begin position="365"/>
        <end position="384"/>
    </location>
</feature>
<reference evidence="2 3" key="1">
    <citation type="journal article" date="2017" name="Genome Announc.">
        <title>Draft Genome Sequence of a Sporulating and Motile Strain of Lachnotalea glycerini Isolated from Water in Quebec City, Canada.</title>
        <authorList>
            <person name="Maheux A.F."/>
            <person name="Boudreau D.K."/>
            <person name="Berube E."/>
            <person name="Boissinot M."/>
            <person name="Raymond F."/>
            <person name="Brodeur S."/>
            <person name="Corbeil J."/>
            <person name="Isabel S."/>
            <person name="Omar R.F."/>
            <person name="Bergeron M.G."/>
        </authorList>
    </citation>
    <scope>NUCLEOTIDE SEQUENCE [LARGE SCALE GENOMIC DNA]</scope>
    <source>
        <strain evidence="2 3">CCRI-19302</strain>
    </source>
</reference>
<gene>
    <name evidence="2" type="ORF">CG710_007230</name>
</gene>
<feature type="transmembrane region" description="Helical" evidence="1">
    <location>
        <begin position="166"/>
        <end position="183"/>
    </location>
</feature>
<keyword evidence="1" id="KW-0812">Transmembrane</keyword>
<feature type="transmembrane region" description="Helical" evidence="1">
    <location>
        <begin position="324"/>
        <end position="345"/>
    </location>
</feature>
<dbReference type="RefSeq" id="WP_094377412.1">
    <property type="nucleotide sequence ID" value="NZ_NOKA02000008.1"/>
</dbReference>
<evidence type="ECO:0000313" key="2">
    <source>
        <dbReference type="EMBL" id="RDY31929.1"/>
    </source>
</evidence>